<reference evidence="16 17" key="1">
    <citation type="submission" date="2022-01" db="EMBL/GenBank/DDBJ databases">
        <title>A chromosomal length assembly of Cordylochernes scorpioides.</title>
        <authorList>
            <person name="Zeh D."/>
            <person name="Zeh J."/>
        </authorList>
    </citation>
    <scope>NUCLEOTIDE SEQUENCE [LARGE SCALE GENOMIC DNA]</scope>
    <source>
        <strain evidence="16">IN4F17</strain>
        <tissue evidence="16">Whole Body</tissue>
    </source>
</reference>
<evidence type="ECO:0000256" key="6">
    <source>
        <dbReference type="ARBA" id="ARBA00023136"/>
    </source>
</evidence>
<dbReference type="Pfam" id="PF06664">
    <property type="entry name" value="WLS-like_TM"/>
    <property type="match status" value="1"/>
</dbReference>
<comment type="function">
    <text evidence="9">A segment polarity gene required for wingless (wg)-dependent patterning processes, acting in both wg-sending cells and wg-target cells. In non-neuronal cells wls directs wg secretion. The wls traffic loop encompasses the Golgi, the cell surface, an endocytic compartment and a retrograde route leading back to the Golgi, and involves clathrin-mediated endocytosis and the retromer complex (a conserved protein complex consisting of Vps35 and Vps26). In neuronal cells (the larval motorneuron NMJ), the wg signal moves across the synapse via the release of wls-containing exosome-like vesicles. Postsynaptic wls is required for the trafficking of fz2 through the fz2-interacting protein Grip.</text>
</comment>
<keyword evidence="5 14" id="KW-1133">Transmembrane helix</keyword>
<keyword evidence="7" id="KW-0628">Postsynaptic cell membrane</keyword>
<evidence type="ECO:0000256" key="14">
    <source>
        <dbReference type="SAM" id="Phobius"/>
    </source>
</evidence>
<keyword evidence="7" id="KW-0770">Synapse</keyword>
<sequence length="174" mass="19285">MIIMHAFITFACVCSVLYLIFLLGTIVAVCKNISFKRASLASMSAPRRLYYQGIIFRFQFMLGVTALCAGFTVITFIMGQVSEGQWKWGEDVGLHLPSALLVGQFALWNLYAILMACLFAPSHKTYPPSETLSSTQDEDIEFSRLTTDQPPSHSSVEPTEISALTSFATKHSLD</sequence>
<keyword evidence="17" id="KW-1185">Reference proteome</keyword>
<comment type="subcellular location">
    <subcellularLocation>
        <location evidence="2">Endoplasmic reticulum membrane</location>
        <topology evidence="2">Multi-pass membrane protein</topology>
    </subcellularLocation>
    <subcellularLocation>
        <location evidence="1">Endosome membrane</location>
        <topology evidence="1">Multi-pass membrane protein</topology>
    </subcellularLocation>
    <subcellularLocation>
        <location evidence="11">Postsynaptic cell membrane</location>
        <topology evidence="11">Multi-pass membrane protein</topology>
    </subcellularLocation>
    <subcellularLocation>
        <location evidence="12">Presynaptic cell membrane</location>
        <topology evidence="12">Multi-pass membrane protein</topology>
    </subcellularLocation>
</comment>
<feature type="transmembrane region" description="Helical" evidence="14">
    <location>
        <begin position="54"/>
        <end position="78"/>
    </location>
</feature>
<keyword evidence="6 14" id="KW-0472">Membrane</keyword>
<evidence type="ECO:0000256" key="1">
    <source>
        <dbReference type="ARBA" id="ARBA00004337"/>
    </source>
</evidence>
<dbReference type="PANTHER" id="PTHR13449:SF2">
    <property type="entry name" value="PROTEIN WNTLESS HOMOLOG"/>
    <property type="match status" value="1"/>
</dbReference>
<gene>
    <name evidence="16" type="ORF">LAZ67_1001042</name>
</gene>
<evidence type="ECO:0000256" key="2">
    <source>
        <dbReference type="ARBA" id="ARBA00004477"/>
    </source>
</evidence>
<proteinExistence type="predicted"/>
<accession>A0ABY6JV43</accession>
<keyword evidence="4 14" id="KW-0812">Transmembrane</keyword>
<protein>
    <recommendedName>
        <fullName evidence="3">Protein wntless</fullName>
    </recommendedName>
</protein>
<evidence type="ECO:0000256" key="8">
    <source>
        <dbReference type="ARBA" id="ARBA00023273"/>
    </source>
</evidence>
<name>A0ABY6JV43_9ARAC</name>
<dbReference type="EMBL" id="CP092863">
    <property type="protein sequence ID" value="UYV60402.1"/>
    <property type="molecule type" value="Genomic_DNA"/>
</dbReference>
<evidence type="ECO:0000256" key="4">
    <source>
        <dbReference type="ARBA" id="ARBA00022692"/>
    </source>
</evidence>
<dbReference type="InterPro" id="IPR047843">
    <property type="entry name" value="WLS-like_TM"/>
</dbReference>
<evidence type="ECO:0000256" key="10">
    <source>
        <dbReference type="ARBA" id="ARBA00025880"/>
    </source>
</evidence>
<evidence type="ECO:0000256" key="13">
    <source>
        <dbReference type="SAM" id="MobiDB-lite"/>
    </source>
</evidence>
<dbReference type="Proteomes" id="UP001235939">
    <property type="component" value="Chromosome 01"/>
</dbReference>
<organism evidence="16 17">
    <name type="scientific">Cordylochernes scorpioides</name>
    <dbReference type="NCBI Taxonomy" id="51811"/>
    <lineage>
        <taxon>Eukaryota</taxon>
        <taxon>Metazoa</taxon>
        <taxon>Ecdysozoa</taxon>
        <taxon>Arthropoda</taxon>
        <taxon>Chelicerata</taxon>
        <taxon>Arachnida</taxon>
        <taxon>Pseudoscorpiones</taxon>
        <taxon>Cheliferoidea</taxon>
        <taxon>Chernetidae</taxon>
        <taxon>Cordylochernes</taxon>
    </lineage>
</organism>
<feature type="region of interest" description="Disordered" evidence="13">
    <location>
        <begin position="129"/>
        <end position="158"/>
    </location>
</feature>
<feature type="transmembrane region" description="Helical" evidence="14">
    <location>
        <begin position="6"/>
        <end position="33"/>
    </location>
</feature>
<feature type="domain" description="Wntless-like transmembrane" evidence="15">
    <location>
        <begin position="6"/>
        <end position="123"/>
    </location>
</feature>
<evidence type="ECO:0000256" key="7">
    <source>
        <dbReference type="ARBA" id="ARBA00023257"/>
    </source>
</evidence>
<feature type="transmembrane region" description="Helical" evidence="14">
    <location>
        <begin position="98"/>
        <end position="120"/>
    </location>
</feature>
<evidence type="ECO:0000313" key="16">
    <source>
        <dbReference type="EMBL" id="UYV60402.1"/>
    </source>
</evidence>
<feature type="compositionally biased region" description="Polar residues" evidence="13">
    <location>
        <begin position="144"/>
        <end position="158"/>
    </location>
</feature>
<keyword evidence="8" id="KW-0966">Cell projection</keyword>
<evidence type="ECO:0000256" key="3">
    <source>
        <dbReference type="ARBA" id="ARBA00015887"/>
    </source>
</evidence>
<evidence type="ECO:0000256" key="5">
    <source>
        <dbReference type="ARBA" id="ARBA00022989"/>
    </source>
</evidence>
<evidence type="ECO:0000256" key="12">
    <source>
        <dbReference type="ARBA" id="ARBA00034107"/>
    </source>
</evidence>
<dbReference type="PANTHER" id="PTHR13449">
    <property type="entry name" value="INTEGRAL MEMBRANE PROTEIN GPR177"/>
    <property type="match status" value="1"/>
</dbReference>
<evidence type="ECO:0000256" key="9">
    <source>
        <dbReference type="ARBA" id="ARBA00025339"/>
    </source>
</evidence>
<evidence type="ECO:0000259" key="15">
    <source>
        <dbReference type="Pfam" id="PF06664"/>
    </source>
</evidence>
<evidence type="ECO:0000313" key="17">
    <source>
        <dbReference type="Proteomes" id="UP001235939"/>
    </source>
</evidence>
<evidence type="ECO:0000256" key="11">
    <source>
        <dbReference type="ARBA" id="ARBA00034104"/>
    </source>
</evidence>
<comment type="subunit">
    <text evidence="10">Interacts with wg; in the Golgi. Interacts with Vps35, a component of the retromer complex; wls stability is regulated by Vps35.</text>
</comment>
<dbReference type="InterPro" id="IPR009551">
    <property type="entry name" value="Wntless"/>
</dbReference>